<sequence>MTAILGSINRRINSRPFDAMTTPIHTPRGRYGLVHYGVIVPGLPDPLRFFNAILILGDARIPVFDNRGYTTTTPADSAWLLLGSAAITDGFHLYSAADDGDLAADGSHLRLGGVTLERSTDCVKLAVNRPDVEIELVLEPTSAVSQFARRSGLYDHWSVLCDYRGGFTTGGEQIEVSGLCTYEYARAVNLPMPVRFFTYHVLNIDANVQVLLAEQRGPQGLPLQRSVYVRNRDGTSEELTNKFRFDVLEHAEPAVLTPDGRRMQLPRRFSWAVRDQSGRDVVTIEGISNDDFVYGLGAGYVGSYQYSGTYRGRAISGTGYVEWIDRR</sequence>
<dbReference type="EMBL" id="CP070618">
    <property type="protein sequence ID" value="QSE88015.1"/>
    <property type="molecule type" value="Genomic_DNA"/>
</dbReference>
<keyword evidence="1" id="KW-0614">Plasmid</keyword>
<name>A0A974ZRT5_9NOCA</name>
<gene>
    <name evidence="1" type="ORF">JWS13_04955</name>
</gene>
<dbReference type="SUPFAM" id="SSF159245">
    <property type="entry name" value="AttH-like"/>
    <property type="match status" value="1"/>
</dbReference>
<reference evidence="1 2" key="1">
    <citation type="journal article" date="2021" name="Microbiol. Resour. Announc.">
        <title>Complete Genome Sequences of Two Rhodococcus sp. Strains with Large and Linear Chromosomes, Isolated from Apple Rhizosphere.</title>
        <authorList>
            <person name="Benning S."/>
            <person name="Brugnone N."/>
            <person name="Siani R."/>
            <person name="Kublik S."/>
            <person name="Schloter M."/>
            <person name="Rad V."/>
        </authorList>
    </citation>
    <scope>NUCLEOTIDE SEQUENCE [LARGE SCALE GENOMIC DNA]</scope>
    <source>
        <strain evidence="1 2">R79</strain>
    </source>
</reference>
<evidence type="ECO:0000313" key="1">
    <source>
        <dbReference type="EMBL" id="QSE88015.1"/>
    </source>
</evidence>
<keyword evidence="2" id="KW-1185">Reference proteome</keyword>
<geneLocation type="plasmid" evidence="1 2">
    <name>unnamed1</name>
</geneLocation>
<dbReference type="Pfam" id="PF20375">
    <property type="entry name" value="DUF6670"/>
    <property type="match status" value="1"/>
</dbReference>
<reference evidence="1 2" key="2">
    <citation type="journal article" date="2022" name="Arch. Microbiol.">
        <title>Rhodococcus pseudokoreensis sp. nov. isolated from the rhizosphere of young M26 apple rootstocks.</title>
        <authorList>
            <person name="Kampfer P."/>
            <person name="Glaeser S.P."/>
            <person name="Blom J."/>
            <person name="Wolf J."/>
            <person name="Benning S."/>
            <person name="Schloter M."/>
            <person name="Neumann-Schaal M."/>
        </authorList>
    </citation>
    <scope>NUCLEOTIDE SEQUENCE [LARGE SCALE GENOMIC DNA]</scope>
    <source>
        <strain evidence="1 2">R79</strain>
    </source>
</reference>
<organism evidence="1 2">
    <name type="scientific">Rhodococcus pseudokoreensis</name>
    <dbReference type="NCBI Taxonomy" id="2811421"/>
    <lineage>
        <taxon>Bacteria</taxon>
        <taxon>Bacillati</taxon>
        <taxon>Actinomycetota</taxon>
        <taxon>Actinomycetes</taxon>
        <taxon>Mycobacteriales</taxon>
        <taxon>Nocardiaceae</taxon>
        <taxon>Rhodococcus</taxon>
    </lineage>
</organism>
<proteinExistence type="predicted"/>
<protein>
    <submittedName>
        <fullName evidence="1">Uncharacterized protein</fullName>
    </submittedName>
</protein>
<accession>A0A974ZRT5</accession>
<dbReference type="Proteomes" id="UP000662986">
    <property type="component" value="Plasmid unnamed1"/>
</dbReference>
<evidence type="ECO:0000313" key="2">
    <source>
        <dbReference type="Proteomes" id="UP000662986"/>
    </source>
</evidence>
<dbReference type="InterPro" id="IPR046611">
    <property type="entry name" value="DUF6670"/>
</dbReference>
<dbReference type="RefSeq" id="WP_206004775.1">
    <property type="nucleotide sequence ID" value="NZ_CP070618.1"/>
</dbReference>